<dbReference type="SUPFAM" id="SSF47353">
    <property type="entry name" value="Retrovirus capsid dimerization domain-like"/>
    <property type="match status" value="1"/>
</dbReference>
<dbReference type="AlphaFoldDB" id="A0A9J8C0L6"/>
<sequence>SVKAAQQLPVPILLVYVDLKRAILQRVGLSPEQHRQCFRSLELAEAGRPFVLAQQLRDSCRKWLLTGGSDTKTIIDKVVLEQFISRLPKRTAQCVQCHRLASLDLAIQLVEDQLAVCSGVGEPLSSISLSLFPCLSLFPFPETCPYSQDPFRWATEGCPRSSRVVPNTCEY</sequence>
<reference evidence="2" key="1">
    <citation type="submission" date="2025-08" db="UniProtKB">
        <authorList>
            <consortium name="Ensembl"/>
        </authorList>
    </citation>
    <scope>IDENTIFICATION</scope>
</reference>
<dbReference type="Gene3D" id="1.10.4020.10">
    <property type="entry name" value="DNA breaking-rejoining enzymes"/>
    <property type="match status" value="1"/>
</dbReference>
<organism evidence="2 3">
    <name type="scientific">Cyprinus carpio carpio</name>
    <dbReference type="NCBI Taxonomy" id="630221"/>
    <lineage>
        <taxon>Eukaryota</taxon>
        <taxon>Metazoa</taxon>
        <taxon>Chordata</taxon>
        <taxon>Craniata</taxon>
        <taxon>Vertebrata</taxon>
        <taxon>Euteleostomi</taxon>
        <taxon>Actinopterygii</taxon>
        <taxon>Neopterygii</taxon>
        <taxon>Teleostei</taxon>
        <taxon>Ostariophysi</taxon>
        <taxon>Cypriniformes</taxon>
        <taxon>Cyprinidae</taxon>
        <taxon>Cyprininae</taxon>
        <taxon>Cyprinus</taxon>
    </lineage>
</organism>
<name>A0A9J8C0L6_CYPCA</name>
<dbReference type="InterPro" id="IPR038269">
    <property type="entry name" value="SCAN_sf"/>
</dbReference>
<feature type="domain" description="SCAN box" evidence="1">
    <location>
        <begin position="35"/>
        <end position="112"/>
    </location>
</feature>
<protein>
    <recommendedName>
        <fullName evidence="1">SCAN box domain-containing protein</fullName>
    </recommendedName>
</protein>
<evidence type="ECO:0000313" key="2">
    <source>
        <dbReference type="Ensembl" id="ENSCCRP00000158910.1"/>
    </source>
</evidence>
<keyword evidence="3" id="KW-1185">Reference proteome</keyword>
<dbReference type="Proteomes" id="UP001108240">
    <property type="component" value="Unplaced"/>
</dbReference>
<dbReference type="GeneTree" id="ENSGT00940000180255"/>
<dbReference type="InterPro" id="IPR003309">
    <property type="entry name" value="SCAN_dom"/>
</dbReference>
<proteinExistence type="predicted"/>
<dbReference type="PANTHER" id="PTHR46888">
    <property type="entry name" value="ZINC KNUCKLE DOMAINCONTAINING PROTEIN-RELATED"/>
    <property type="match status" value="1"/>
</dbReference>
<evidence type="ECO:0000313" key="3">
    <source>
        <dbReference type="Proteomes" id="UP001108240"/>
    </source>
</evidence>
<dbReference type="PROSITE" id="PS50804">
    <property type="entry name" value="SCAN_BOX"/>
    <property type="match status" value="1"/>
</dbReference>
<reference evidence="2" key="2">
    <citation type="submission" date="2025-09" db="UniProtKB">
        <authorList>
            <consortium name="Ensembl"/>
        </authorList>
    </citation>
    <scope>IDENTIFICATION</scope>
</reference>
<dbReference type="PANTHER" id="PTHR46888:SF1">
    <property type="entry name" value="RIBONUCLEASE H"/>
    <property type="match status" value="1"/>
</dbReference>
<dbReference type="Pfam" id="PF02023">
    <property type="entry name" value="SCAN"/>
    <property type="match status" value="1"/>
</dbReference>
<dbReference type="SMART" id="SM00431">
    <property type="entry name" value="SCAN"/>
    <property type="match status" value="1"/>
</dbReference>
<accession>A0A9J8C0L6</accession>
<evidence type="ECO:0000259" key="1">
    <source>
        <dbReference type="PROSITE" id="PS50804"/>
    </source>
</evidence>
<dbReference type="Ensembl" id="ENSCCRT00000190092.1">
    <property type="protein sequence ID" value="ENSCCRP00000158910.1"/>
    <property type="gene ID" value="ENSCCRG00000075748.1"/>
</dbReference>